<dbReference type="KEGG" id="tcu:Tcur_1168"/>
<evidence type="ECO:0000313" key="1">
    <source>
        <dbReference type="EMBL" id="ACY96751.1"/>
    </source>
</evidence>
<organism evidence="1 2">
    <name type="scientific">Thermomonospora curvata (strain ATCC 19995 / DSM 43183 / JCM 3096 / KCTC 9072 / NBRC 15933 / NCIMB 10081 / Henssen B9)</name>
    <dbReference type="NCBI Taxonomy" id="471852"/>
    <lineage>
        <taxon>Bacteria</taxon>
        <taxon>Bacillati</taxon>
        <taxon>Actinomycetota</taxon>
        <taxon>Actinomycetes</taxon>
        <taxon>Streptosporangiales</taxon>
        <taxon>Thermomonosporaceae</taxon>
        <taxon>Thermomonospora</taxon>
    </lineage>
</organism>
<dbReference type="STRING" id="471852.Tcur_1168"/>
<sequence>MDRLLRETVPERVSWNSRERRPWVGVLAPGIDEPEALAGLLEAAQRAVRSENLRRPGSPVRLCLALHEGLVSLEDGEFDGPAITAVRALARGVAPRRAPLLVVCSLRIFDDLAALGPPWLRPDRFRRLVDAAVPALAAEWDEQS</sequence>
<gene>
    <name evidence="1" type="ordered locus">Tcur_1168</name>
</gene>
<accession>D1A8Q6</accession>
<reference evidence="1 2" key="1">
    <citation type="journal article" date="2011" name="Stand. Genomic Sci.">
        <title>Complete genome sequence of Thermomonospora curvata type strain (B9).</title>
        <authorList>
            <person name="Chertkov O."/>
            <person name="Sikorski J."/>
            <person name="Nolan M."/>
            <person name="Lapidus A."/>
            <person name="Lucas S."/>
            <person name="Del Rio T.G."/>
            <person name="Tice H."/>
            <person name="Cheng J.F."/>
            <person name="Goodwin L."/>
            <person name="Pitluck S."/>
            <person name="Liolios K."/>
            <person name="Ivanova N."/>
            <person name="Mavromatis K."/>
            <person name="Mikhailova N."/>
            <person name="Ovchinnikova G."/>
            <person name="Pati A."/>
            <person name="Chen A."/>
            <person name="Palaniappan K."/>
            <person name="Djao O.D."/>
            <person name="Land M."/>
            <person name="Hauser L."/>
            <person name="Chang Y.J."/>
            <person name="Jeffries C.D."/>
            <person name="Brettin T."/>
            <person name="Han C."/>
            <person name="Detter J.C."/>
            <person name="Rohde M."/>
            <person name="Goker M."/>
            <person name="Woyke T."/>
            <person name="Bristow J."/>
            <person name="Eisen J.A."/>
            <person name="Markowitz V."/>
            <person name="Hugenholtz P."/>
            <person name="Klenk H.P."/>
            <person name="Kyrpides N.C."/>
        </authorList>
    </citation>
    <scope>NUCLEOTIDE SEQUENCE [LARGE SCALE GENOMIC DNA]</scope>
    <source>
        <strain evidence="2">ATCC 19995 / DSM 43183 / JCM 3096 / KCTC 9072 / NBRC 15933 / NCIMB 10081 / Henssen B9</strain>
    </source>
</reference>
<dbReference type="HOGENOM" id="CLU_1795557_0_0_11"/>
<dbReference type="AlphaFoldDB" id="D1A8Q6"/>
<keyword evidence="2" id="KW-1185">Reference proteome</keyword>
<dbReference type="EMBL" id="CP001738">
    <property type="protein sequence ID" value="ACY96751.1"/>
    <property type="molecule type" value="Genomic_DNA"/>
</dbReference>
<evidence type="ECO:0000313" key="2">
    <source>
        <dbReference type="Proteomes" id="UP000001918"/>
    </source>
</evidence>
<proteinExistence type="predicted"/>
<name>D1A8Q6_THECD</name>
<dbReference type="Proteomes" id="UP000001918">
    <property type="component" value="Chromosome"/>
</dbReference>
<protein>
    <submittedName>
        <fullName evidence="1">Uncharacterized protein</fullName>
    </submittedName>
</protein>